<protein>
    <submittedName>
        <fullName evidence="1">Uncharacterized protein</fullName>
    </submittedName>
</protein>
<dbReference type="Proteomes" id="UP000515873">
    <property type="component" value="Chromosome"/>
</dbReference>
<keyword evidence="2" id="KW-1185">Reference proteome</keyword>
<reference evidence="1 2" key="1">
    <citation type="submission" date="2020-08" db="EMBL/GenBank/DDBJ databases">
        <title>Dyella sp. G9 isolated from forest soil.</title>
        <authorList>
            <person name="Fu J."/>
            <person name="Qiu L."/>
        </authorList>
    </citation>
    <scope>NUCLEOTIDE SEQUENCE [LARGE SCALE GENOMIC DNA]</scope>
    <source>
        <strain evidence="1 2">G9</strain>
    </source>
</reference>
<dbReference type="RefSeq" id="WP_187057486.1">
    <property type="nucleotide sequence ID" value="NZ_CP060412.1"/>
</dbReference>
<proteinExistence type="predicted"/>
<sequence>MLAAHFVPHNEIHVFHGDEWQFSVAELRLRGKDPTQLEPLTHQYCLRAPGLDQVAFDTRDILQMDRPTAWDPHLRVGKLSRWLSHSFDDISGIVGAIDRFMCPLDASVRFETTPSPPAMTVEL</sequence>
<name>A0A7G8Q5H0_9GAMM</name>
<gene>
    <name evidence="1" type="ORF">H8F01_02360</name>
</gene>
<dbReference type="EMBL" id="CP060412">
    <property type="protein sequence ID" value="QNK02028.1"/>
    <property type="molecule type" value="Genomic_DNA"/>
</dbReference>
<evidence type="ECO:0000313" key="1">
    <source>
        <dbReference type="EMBL" id="QNK02028.1"/>
    </source>
</evidence>
<organism evidence="1 2">
    <name type="scientific">Dyella telluris</name>
    <dbReference type="NCBI Taxonomy" id="2763498"/>
    <lineage>
        <taxon>Bacteria</taxon>
        <taxon>Pseudomonadati</taxon>
        <taxon>Pseudomonadota</taxon>
        <taxon>Gammaproteobacteria</taxon>
        <taxon>Lysobacterales</taxon>
        <taxon>Rhodanobacteraceae</taxon>
        <taxon>Dyella</taxon>
    </lineage>
</organism>
<evidence type="ECO:0000313" key="2">
    <source>
        <dbReference type="Proteomes" id="UP000515873"/>
    </source>
</evidence>
<dbReference type="KEGG" id="dtl:H8F01_02360"/>
<accession>A0A7G8Q5H0</accession>
<dbReference type="AlphaFoldDB" id="A0A7G8Q5H0"/>